<dbReference type="PANTHER" id="PTHR33515">
    <property type="entry name" value="RIBOSOME-BINDING FACTOR A, CHLOROPLASTIC-RELATED"/>
    <property type="match status" value="1"/>
</dbReference>
<dbReference type="InterPro" id="IPR015946">
    <property type="entry name" value="KH_dom-like_a/b"/>
</dbReference>
<keyword evidence="2" id="KW-0963">Cytoplasm</keyword>
<keyword evidence="1 2" id="KW-0690">Ribosome biogenesis</keyword>
<gene>
    <name evidence="2 3" type="primary">rbfA</name>
    <name evidence="3" type="ORF">GH807_05580</name>
</gene>
<dbReference type="Pfam" id="PF02033">
    <property type="entry name" value="RBFA"/>
    <property type="match status" value="1"/>
</dbReference>
<dbReference type="EMBL" id="WJBB01000005">
    <property type="protein sequence ID" value="MBC3796522.1"/>
    <property type="molecule type" value="Genomic_DNA"/>
</dbReference>
<dbReference type="NCBIfam" id="TIGR00082">
    <property type="entry name" value="rbfA"/>
    <property type="match status" value="1"/>
</dbReference>
<comment type="caution">
    <text evidence="3">The sequence shown here is derived from an EMBL/GenBank/DDBJ whole genome shotgun (WGS) entry which is preliminary data.</text>
</comment>
<accession>A0ABR6WJA6</accession>
<dbReference type="PANTHER" id="PTHR33515:SF1">
    <property type="entry name" value="RIBOSOME-BINDING FACTOR A, CHLOROPLASTIC-RELATED"/>
    <property type="match status" value="1"/>
</dbReference>
<organism evidence="3 4">
    <name type="scientific">Acetobacterium tundrae</name>
    <dbReference type="NCBI Taxonomy" id="132932"/>
    <lineage>
        <taxon>Bacteria</taxon>
        <taxon>Bacillati</taxon>
        <taxon>Bacillota</taxon>
        <taxon>Clostridia</taxon>
        <taxon>Eubacteriales</taxon>
        <taxon>Eubacteriaceae</taxon>
        <taxon>Acetobacterium</taxon>
    </lineage>
</organism>
<comment type="function">
    <text evidence="2">One of several proteins that assist in the late maturation steps of the functional core of the 30S ribosomal subunit. Associates with free 30S ribosomal subunits (but not with 30S subunits that are part of 70S ribosomes or polysomes). Required for efficient processing of 16S rRNA. May interact with the 5'-terminal helix region of 16S rRNA.</text>
</comment>
<protein>
    <recommendedName>
        <fullName evidence="2">Ribosome-binding factor A</fullName>
    </recommendedName>
</protein>
<name>A0ABR6WJA6_9FIRM</name>
<comment type="subcellular location">
    <subcellularLocation>
        <location evidence="2">Cytoplasm</location>
    </subcellularLocation>
</comment>
<evidence type="ECO:0000313" key="4">
    <source>
        <dbReference type="Proteomes" id="UP000653358"/>
    </source>
</evidence>
<dbReference type="Gene3D" id="3.30.300.20">
    <property type="match status" value="1"/>
</dbReference>
<comment type="subunit">
    <text evidence="2">Monomer. Binds 30S ribosomal subunits, but not 50S ribosomal subunits or 70S ribosomes.</text>
</comment>
<reference evidence="3 4" key="1">
    <citation type="journal article" date="2020" name="mSystems">
        <title>Defining Genomic and Predicted Metabolic Features of the Acetobacterium Genus.</title>
        <authorList>
            <person name="Ross D.E."/>
            <person name="Marshall C.W."/>
            <person name="Gulliver D."/>
            <person name="May H.D."/>
            <person name="Norman R.S."/>
        </authorList>
    </citation>
    <scope>NUCLEOTIDE SEQUENCE [LARGE SCALE GENOMIC DNA]</scope>
    <source>
        <strain evidence="3 4">DSM 9173</strain>
    </source>
</reference>
<evidence type="ECO:0000256" key="1">
    <source>
        <dbReference type="ARBA" id="ARBA00022517"/>
    </source>
</evidence>
<evidence type="ECO:0000256" key="2">
    <source>
        <dbReference type="HAMAP-Rule" id="MF_00003"/>
    </source>
</evidence>
<keyword evidence="4" id="KW-1185">Reference proteome</keyword>
<dbReference type="InterPro" id="IPR000238">
    <property type="entry name" value="RbfA"/>
</dbReference>
<evidence type="ECO:0000313" key="3">
    <source>
        <dbReference type="EMBL" id="MBC3796522.1"/>
    </source>
</evidence>
<dbReference type="InterPro" id="IPR023799">
    <property type="entry name" value="RbfA_dom_sf"/>
</dbReference>
<dbReference type="HAMAP" id="MF_00003">
    <property type="entry name" value="RbfA"/>
    <property type="match status" value="1"/>
</dbReference>
<sequence length="133" mass="15040">MASHRNEKINGQIQRELSLIIIHKMKDTRIRDSNVSITRVRATPDLKTATVYVSIFGDEAQKKAVVELLNNAKSFLRSSLGKVITVHSVPALIFEIDDSVEYGMHIESILKSLKDDKEIKDDTESKEDNEENS</sequence>
<comment type="similarity">
    <text evidence="2">Belongs to the RbfA family.</text>
</comment>
<proteinExistence type="inferred from homology"/>
<dbReference type="SUPFAM" id="SSF89919">
    <property type="entry name" value="Ribosome-binding factor A, RbfA"/>
    <property type="match status" value="1"/>
</dbReference>
<dbReference type="Proteomes" id="UP000653358">
    <property type="component" value="Unassembled WGS sequence"/>
</dbReference>
<dbReference type="RefSeq" id="WP_148602298.1">
    <property type="nucleotide sequence ID" value="NZ_RXYB01000002.1"/>
</dbReference>